<protein>
    <submittedName>
        <fullName evidence="2">ACT domain-containing protein</fullName>
    </submittedName>
</protein>
<dbReference type="PROSITE" id="PS51671">
    <property type="entry name" value="ACT"/>
    <property type="match status" value="1"/>
</dbReference>
<sequence length="138" mass="15023">MIIKQISIFMENTTGRLADVTALLAKAGVNLRALSIADTADFGILRMVADQPDEAVQLLKDAGFIARETDVIGVEVPDHPGELARIMALFRDEGVNIEYLYASLEHKVDKAVIVLKVDDINAGLAMLEKHGFSTIPSF</sequence>
<dbReference type="InterPro" id="IPR045739">
    <property type="entry name" value="ACT_dom_pair"/>
</dbReference>
<dbReference type="Pfam" id="PF19571">
    <property type="entry name" value="ACT_8"/>
    <property type="match status" value="1"/>
</dbReference>
<evidence type="ECO:0000313" key="2">
    <source>
        <dbReference type="EMBL" id="MBK7422922.1"/>
    </source>
</evidence>
<comment type="caution">
    <text evidence="2">The sequence shown here is derived from an EMBL/GenBank/DDBJ whole genome shotgun (WGS) entry which is preliminary data.</text>
</comment>
<dbReference type="PANTHER" id="PTHR40099">
    <property type="entry name" value="ACETOLACTATE SYNTHASE, SMALL SUBUNIT"/>
    <property type="match status" value="1"/>
</dbReference>
<dbReference type="CDD" id="cd04882">
    <property type="entry name" value="ACT_Bt0572_2"/>
    <property type="match status" value="1"/>
</dbReference>
<dbReference type="EMBL" id="JADJNC010000010">
    <property type="protein sequence ID" value="MBK7422922.1"/>
    <property type="molecule type" value="Genomic_DNA"/>
</dbReference>
<dbReference type="AlphaFoldDB" id="A0A9D7FC21"/>
<evidence type="ECO:0000259" key="1">
    <source>
        <dbReference type="PROSITE" id="PS51671"/>
    </source>
</evidence>
<dbReference type="SUPFAM" id="SSF55021">
    <property type="entry name" value="ACT-like"/>
    <property type="match status" value="2"/>
</dbReference>
<dbReference type="Proteomes" id="UP000886602">
    <property type="component" value="Unassembled WGS sequence"/>
</dbReference>
<dbReference type="InterPro" id="IPR045865">
    <property type="entry name" value="ACT-like_dom_sf"/>
</dbReference>
<feature type="domain" description="ACT" evidence="1">
    <location>
        <begin position="5"/>
        <end position="79"/>
    </location>
</feature>
<gene>
    <name evidence="2" type="ORF">IPJ48_07400</name>
</gene>
<proteinExistence type="predicted"/>
<dbReference type="CDD" id="cd04908">
    <property type="entry name" value="ACT_Bt0572_1"/>
    <property type="match status" value="1"/>
</dbReference>
<reference evidence="2" key="1">
    <citation type="submission" date="2020-10" db="EMBL/GenBank/DDBJ databases">
        <title>Connecting structure to function with the recovery of over 1000 high-quality activated sludge metagenome-assembled genomes encoding full-length rRNA genes using long-read sequencing.</title>
        <authorList>
            <person name="Singleton C.M."/>
            <person name="Petriglieri F."/>
            <person name="Kristensen J.M."/>
            <person name="Kirkegaard R.H."/>
            <person name="Michaelsen T.Y."/>
            <person name="Andersen M.H."/>
            <person name="Karst S.M."/>
            <person name="Dueholm M.S."/>
            <person name="Nielsen P.H."/>
            <person name="Albertsen M."/>
        </authorList>
    </citation>
    <scope>NUCLEOTIDE SEQUENCE</scope>
    <source>
        <strain evidence="2">EsbW_18-Q3-R4-48_MAXAC.044</strain>
    </source>
</reference>
<dbReference type="PANTHER" id="PTHR40099:SF1">
    <property type="entry name" value="ACETOLACTATE SYNTHASE, SMALL SUBUNIT"/>
    <property type="match status" value="1"/>
</dbReference>
<accession>A0A9D7FC21</accession>
<name>A0A9D7FC21_9RHOO</name>
<dbReference type="Gene3D" id="3.30.2130.10">
    <property type="entry name" value="VC0802-like"/>
    <property type="match status" value="1"/>
</dbReference>
<dbReference type="InterPro" id="IPR002912">
    <property type="entry name" value="ACT_dom"/>
</dbReference>
<evidence type="ECO:0000313" key="3">
    <source>
        <dbReference type="Proteomes" id="UP000886602"/>
    </source>
</evidence>
<organism evidence="2 3">
    <name type="scientific">Candidatus Propionivibrio dominans</name>
    <dbReference type="NCBI Taxonomy" id="2954373"/>
    <lineage>
        <taxon>Bacteria</taxon>
        <taxon>Pseudomonadati</taxon>
        <taxon>Pseudomonadota</taxon>
        <taxon>Betaproteobacteria</taxon>
        <taxon>Rhodocyclales</taxon>
        <taxon>Rhodocyclaceae</taxon>
        <taxon>Propionivibrio</taxon>
    </lineage>
</organism>